<dbReference type="Pfam" id="PF17109">
    <property type="entry name" value="Goodbye"/>
    <property type="match status" value="1"/>
</dbReference>
<dbReference type="SUPFAM" id="SSF52540">
    <property type="entry name" value="P-loop containing nucleoside triphosphate hydrolases"/>
    <property type="match status" value="1"/>
</dbReference>
<dbReference type="Pfam" id="PF24883">
    <property type="entry name" value="NPHP3_N"/>
    <property type="match status" value="1"/>
</dbReference>
<evidence type="ECO:0000313" key="5">
    <source>
        <dbReference type="EMBL" id="ROV93591.1"/>
    </source>
</evidence>
<dbReference type="InterPro" id="IPR031350">
    <property type="entry name" value="Goodbye_dom"/>
</dbReference>
<dbReference type="Proteomes" id="UP000283895">
    <property type="component" value="Unassembled WGS sequence"/>
</dbReference>
<dbReference type="PANTHER" id="PTHR10039">
    <property type="entry name" value="AMELOGENIN"/>
    <property type="match status" value="1"/>
</dbReference>
<evidence type="ECO:0000256" key="2">
    <source>
        <dbReference type="SAM" id="MobiDB-lite"/>
    </source>
</evidence>
<comment type="caution">
    <text evidence="5">The sequence shown here is derived from an EMBL/GenBank/DDBJ whole genome shotgun (WGS) entry which is preliminary data.</text>
</comment>
<keyword evidence="1" id="KW-0677">Repeat</keyword>
<dbReference type="Gene3D" id="1.25.40.10">
    <property type="entry name" value="Tetratricopeptide repeat domain"/>
    <property type="match status" value="1"/>
</dbReference>
<dbReference type="PANTHER" id="PTHR10039:SF17">
    <property type="entry name" value="FUNGAL STAND N-TERMINAL GOODBYE DOMAIN-CONTAINING PROTEIN-RELATED"/>
    <property type="match status" value="1"/>
</dbReference>
<keyword evidence="6" id="KW-1185">Reference proteome</keyword>
<feature type="domain" description="Fungal STAND N-terminal Goodbye" evidence="3">
    <location>
        <begin position="76"/>
        <end position="199"/>
    </location>
</feature>
<evidence type="ECO:0000256" key="1">
    <source>
        <dbReference type="ARBA" id="ARBA00022737"/>
    </source>
</evidence>
<feature type="domain" description="Nephrocystin 3-like N-terminal" evidence="4">
    <location>
        <begin position="353"/>
        <end position="518"/>
    </location>
</feature>
<organism evidence="5 6">
    <name type="scientific">Cytospora schulzeri</name>
    <dbReference type="NCBI Taxonomy" id="448051"/>
    <lineage>
        <taxon>Eukaryota</taxon>
        <taxon>Fungi</taxon>
        <taxon>Dikarya</taxon>
        <taxon>Ascomycota</taxon>
        <taxon>Pezizomycotina</taxon>
        <taxon>Sordariomycetes</taxon>
        <taxon>Sordariomycetidae</taxon>
        <taxon>Diaporthales</taxon>
        <taxon>Cytosporaceae</taxon>
        <taxon>Cytospora</taxon>
    </lineage>
</organism>
<reference evidence="5 6" key="1">
    <citation type="submission" date="2015-09" db="EMBL/GenBank/DDBJ databases">
        <title>Host preference determinants of Valsa canker pathogens revealed by comparative genomics.</title>
        <authorList>
            <person name="Yin Z."/>
            <person name="Huang L."/>
        </authorList>
    </citation>
    <scope>NUCLEOTIDE SEQUENCE [LARGE SCALE GENOMIC DNA]</scope>
    <source>
        <strain evidence="5 6">03-1</strain>
    </source>
</reference>
<feature type="compositionally biased region" description="Basic and acidic residues" evidence="2">
    <location>
        <begin position="1603"/>
        <end position="1620"/>
    </location>
</feature>
<accession>A0A423VRJ1</accession>
<name>A0A423VRJ1_9PEZI</name>
<dbReference type="EMBL" id="LKEA01000044">
    <property type="protein sequence ID" value="ROV93591.1"/>
    <property type="molecule type" value="Genomic_DNA"/>
</dbReference>
<dbReference type="InterPro" id="IPR011990">
    <property type="entry name" value="TPR-like_helical_dom_sf"/>
</dbReference>
<dbReference type="InterPro" id="IPR027417">
    <property type="entry name" value="P-loop_NTPase"/>
</dbReference>
<protein>
    <submittedName>
        <fullName evidence="5">Uncharacterized protein</fullName>
    </submittedName>
</protein>
<dbReference type="STRING" id="356882.A0A423VRJ1"/>
<sequence length="1620" mass="183451">MRKHLHLFTEEHIIASLLTSNPVFSLPEDDSKDPISLSKFFYIPIYRFLETMKDQRPFDAPERSGADGKMSINKMWAEAAKEFESICGESLQRGELKTFDDVQKKIEGKSKSSGSIDEGEDRWDKAKSVGLKSLKYLKMLVGAASQASGIIPIPASATNMASSALCFVFDIPKAIQGYNDAIDQVFSEVSSALSQFKIYQSIENVNPSLVEQIHSVMVSFVRLCAHVVTYRQGRKRDRFRQKLKSIFDEDSGLSKARDDFMQALQQQRDMEGTITLAVVIETRHDIARLLERFIVFNKSAEETQKGVQSLKEDADRTKILGNIRDTLSVPWTVRLDTNTTQTCINIHSKCLEGTGSWIWTHNQYLTWMAPKDKDTSNVLIMSGPPSSGKTSASALITKRLEEHKERTYVAHYFFPASIKKSDDEKNPVQSALKYMAFQIARVDPTVRKALGKACDAGFRGSSSLETLWGELKIGAPGSGATYYLVFDGIENLPDKQTEILLRFILSAGVSRGSVRVLASGTDDAFANESAAKGALRIQMEEHNESDMRIYIDEALNSRGMLQHAKPNSDQKRAREKVVGKLPQKAKGSYYLLQFELEDVFRMLSTRTAVNELDRMLEQSTSSHEVAIKQLQRSLGTEEIRELNELLKWVLFTDNSMNLDELEAAMFLYSGSESLASLQYIIKTKYSAVLKLEDDYVHGQDGVMDYLQKDKDASGKSSHPKERATISMSININNVDQELCGHFFWDLAHKVIRDKFKFDFDAATNALHNSQAVIAVDEFEAHHTIVTRAFEYLEQEPRDQTKAIGAYLGGWLPYHLGRLRQLEDEEKGSLMPDERLEIGRNLYKLFKDVEVFRRYRSSFEQCYWLVEEMEHVQKWLMDSAVVRRLDKKWRDEVQRATSPTKGYLRGFGKMVVEGLLRERSWGVEYAYNWIRQFMIADRRQPQNVKLDDGSSTSFASDTNDIDWDDVSSWCQDYLGLSDSELDSLWYERLAKAAYSQSSETEIVISLYKRALKKAKPSWLCHRGLGETHFDQDQIPEAILEVELALKEAKGEGAAPKPEENDIVDMHLLLGDYAYKAAYFEKSAEHYILVCKRATRTLLQSTLAGEDGTGRMVSVLKMAARDYDHDAIFSKMFSVAKGDPTLLREIVRAMETATVKSAPDEDYKHEDDRYAEDESRGVLLYYRGVAAYTYNVPPEGTNPISEALKLWMECREQLSDVGGFNSFVTRQAATTDLAKHYFQSMLDSQKLDHVDELSKLANSSIDPDGFLGALYALRGEEAQSKAVLLSRMKDALQILSDDIPENDIIGFIQVFNTLSQYHDFTNAAIALSMMGQQDLVTEALSFEAEDIIEDDFVDKQPVLDMVTKLANKIIKVAKTQVPDSSRQIQRIEAAKLHIDTLLASTKIKSEMVEIGDNETKESVGHIDDEPTVPVPQVAIAHRLLHTRLSALQQKHTPKVDVPRSSRFCDGRTADGKHCKNRADFENDFYHCIYCSNRDFCGDCLKRLCDPKSCTDITACNSKHRWLKIPPLGRDMYVGLWAKSVQVPSEVRPMNGDRRVLEICYAKDGIGQDVTVEAWKQAIAKEWDISLETEEGTTHEGYEGDDEDREEKNGERKSEETRQVDGN</sequence>
<gene>
    <name evidence="5" type="ORF">VMCG_08093</name>
</gene>
<feature type="region of interest" description="Disordered" evidence="2">
    <location>
        <begin position="1583"/>
        <end position="1620"/>
    </location>
</feature>
<dbReference type="InterPro" id="IPR056884">
    <property type="entry name" value="NPHP3-like_N"/>
</dbReference>
<evidence type="ECO:0000259" key="4">
    <source>
        <dbReference type="Pfam" id="PF24883"/>
    </source>
</evidence>
<evidence type="ECO:0000259" key="3">
    <source>
        <dbReference type="Pfam" id="PF17109"/>
    </source>
</evidence>
<dbReference type="Gene3D" id="3.40.50.300">
    <property type="entry name" value="P-loop containing nucleotide triphosphate hydrolases"/>
    <property type="match status" value="1"/>
</dbReference>
<proteinExistence type="predicted"/>
<dbReference type="OrthoDB" id="2913095at2759"/>
<evidence type="ECO:0000313" key="6">
    <source>
        <dbReference type="Proteomes" id="UP000283895"/>
    </source>
</evidence>